<gene>
    <name evidence="2" type="ORF">EZ444_18765</name>
    <name evidence="3" type="ORF">FBD94_23200</name>
</gene>
<comment type="caution">
    <text evidence="3">The sequence shown here is derived from an EMBL/GenBank/DDBJ whole genome shotgun (WGS) entry which is preliminary data.</text>
</comment>
<evidence type="ECO:0000313" key="4">
    <source>
        <dbReference type="Proteomes" id="UP000291117"/>
    </source>
</evidence>
<feature type="chain" id="PRO_5040598250" description="Outer membrane protein beta-barrel domain-containing protein" evidence="1">
    <location>
        <begin position="18"/>
        <end position="192"/>
    </location>
</feature>
<name>A0A4U1G5S6_9SPHI</name>
<evidence type="ECO:0000256" key="1">
    <source>
        <dbReference type="SAM" id="SignalP"/>
    </source>
</evidence>
<evidence type="ECO:0000313" key="3">
    <source>
        <dbReference type="EMBL" id="TKC56162.1"/>
    </source>
</evidence>
<accession>A0A4R0N0F3</accession>
<dbReference type="RefSeq" id="WP_131610680.1">
    <property type="nucleotide sequence ID" value="NZ_SJSM01000013.1"/>
</dbReference>
<reference evidence="3 5" key="2">
    <citation type="submission" date="2019-04" db="EMBL/GenBank/DDBJ databases">
        <title>Pedobacter sp. RP-1-16 sp. nov., isolated from Arctic soil.</title>
        <authorList>
            <person name="Dahal R.H."/>
            <person name="Kim D.-U."/>
        </authorList>
    </citation>
    <scope>NUCLEOTIDE SEQUENCE [LARGE SCALE GENOMIC DNA]</scope>
    <source>
        <strain evidence="3 5">RP-1-16</strain>
    </source>
</reference>
<keyword evidence="4" id="KW-1185">Reference proteome</keyword>
<dbReference type="EMBL" id="SJSM01000013">
    <property type="protein sequence ID" value="TCC92777.1"/>
    <property type="molecule type" value="Genomic_DNA"/>
</dbReference>
<dbReference type="Proteomes" id="UP000309594">
    <property type="component" value="Unassembled WGS sequence"/>
</dbReference>
<evidence type="ECO:0000313" key="2">
    <source>
        <dbReference type="EMBL" id="TCC92777.1"/>
    </source>
</evidence>
<dbReference type="AlphaFoldDB" id="A0A4U1G5S6"/>
<dbReference type="OrthoDB" id="945117at2"/>
<reference evidence="2 4" key="1">
    <citation type="submission" date="2019-02" db="EMBL/GenBank/DDBJ databases">
        <title>Pedobacter sp. RP-3-8 sp. nov., isolated from Arctic soil.</title>
        <authorList>
            <person name="Dahal R.H."/>
        </authorList>
    </citation>
    <scope>NUCLEOTIDE SEQUENCE [LARGE SCALE GENOMIC DNA]</scope>
    <source>
        <strain evidence="2 4">RP-3-8</strain>
    </source>
</reference>
<evidence type="ECO:0000313" key="5">
    <source>
        <dbReference type="Proteomes" id="UP000309594"/>
    </source>
</evidence>
<protein>
    <recommendedName>
        <fullName evidence="6">Outer membrane protein beta-barrel domain-containing protein</fullName>
    </recommendedName>
</protein>
<organism evidence="3 5">
    <name type="scientific">Pedobacter hiemivivus</name>
    <dbReference type="NCBI Taxonomy" id="2530454"/>
    <lineage>
        <taxon>Bacteria</taxon>
        <taxon>Pseudomonadati</taxon>
        <taxon>Bacteroidota</taxon>
        <taxon>Sphingobacteriia</taxon>
        <taxon>Sphingobacteriales</taxon>
        <taxon>Sphingobacteriaceae</taxon>
        <taxon>Pedobacter</taxon>
    </lineage>
</organism>
<feature type="signal peptide" evidence="1">
    <location>
        <begin position="1"/>
        <end position="17"/>
    </location>
</feature>
<dbReference type="Proteomes" id="UP000291117">
    <property type="component" value="Unassembled WGS sequence"/>
</dbReference>
<sequence>MKKLIFTIILGSTLAFGASAQIQKGNVMMGANLSDISLGLDKPNLFQLKINPKAAWFIQDGMAVGGEVQLGVVSQKGVGTSFTYGIGALGRYYGATGANEVVKNSRFFGEATVGFQGINPAGGGTTNGLGFSFGPGFTYFVTNTIGLEALLKYNGVVGFGSSTYSNYLALGVGFQIYLPGKSTARKVQRDMK</sequence>
<accession>A0A4U1G5S6</accession>
<keyword evidence="1" id="KW-0732">Signal</keyword>
<evidence type="ECO:0008006" key="6">
    <source>
        <dbReference type="Google" id="ProtNLM"/>
    </source>
</evidence>
<proteinExistence type="predicted"/>
<dbReference type="EMBL" id="SWDX01000013">
    <property type="protein sequence ID" value="TKC56162.1"/>
    <property type="molecule type" value="Genomic_DNA"/>
</dbReference>